<dbReference type="GO" id="GO:0016020">
    <property type="term" value="C:membrane"/>
    <property type="evidence" value="ECO:0007669"/>
    <property type="project" value="TreeGrafter"/>
</dbReference>
<organism evidence="9 10">
    <name type="scientific">Plectus sambesii</name>
    <dbReference type="NCBI Taxonomy" id="2011161"/>
    <lineage>
        <taxon>Eukaryota</taxon>
        <taxon>Metazoa</taxon>
        <taxon>Ecdysozoa</taxon>
        <taxon>Nematoda</taxon>
        <taxon>Chromadorea</taxon>
        <taxon>Plectida</taxon>
        <taxon>Plectina</taxon>
        <taxon>Plectoidea</taxon>
        <taxon>Plectidae</taxon>
        <taxon>Plectus</taxon>
    </lineage>
</organism>
<dbReference type="GO" id="GO:0016459">
    <property type="term" value="C:myosin complex"/>
    <property type="evidence" value="ECO:0007669"/>
    <property type="project" value="UniProtKB-KW"/>
</dbReference>
<keyword evidence="2 6" id="KW-0067">ATP-binding</keyword>
<dbReference type="SUPFAM" id="SSF52540">
    <property type="entry name" value="P-loop containing nucleoside triphosphate hydrolases"/>
    <property type="match status" value="1"/>
</dbReference>
<dbReference type="InterPro" id="IPR027417">
    <property type="entry name" value="P-loop_NTPase"/>
</dbReference>
<evidence type="ECO:0000256" key="4">
    <source>
        <dbReference type="ARBA" id="ARBA00023175"/>
    </source>
</evidence>
<evidence type="ECO:0000256" key="6">
    <source>
        <dbReference type="PROSITE-ProRule" id="PRU00782"/>
    </source>
</evidence>
<evidence type="ECO:0000256" key="3">
    <source>
        <dbReference type="ARBA" id="ARBA00023123"/>
    </source>
</evidence>
<feature type="region of interest" description="Disordered" evidence="7">
    <location>
        <begin position="562"/>
        <end position="587"/>
    </location>
</feature>
<feature type="region of interest" description="Disordered" evidence="7">
    <location>
        <begin position="167"/>
        <end position="219"/>
    </location>
</feature>
<dbReference type="Gene3D" id="1.10.10.820">
    <property type="match status" value="1"/>
</dbReference>
<keyword evidence="9" id="KW-1185">Reference proteome</keyword>
<accession>A0A914X0G8</accession>
<protein>
    <submittedName>
        <fullName evidence="10">Myosin motor domain-containing protein</fullName>
    </submittedName>
</protein>
<dbReference type="GO" id="GO:0007015">
    <property type="term" value="P:actin filament organization"/>
    <property type="evidence" value="ECO:0007669"/>
    <property type="project" value="TreeGrafter"/>
</dbReference>
<dbReference type="PRINTS" id="PR00193">
    <property type="entry name" value="MYOSINHEAVY"/>
</dbReference>
<feature type="domain" description="Myosin motor" evidence="8">
    <location>
        <begin position="1"/>
        <end position="587"/>
    </location>
</feature>
<dbReference type="GO" id="GO:0051015">
    <property type="term" value="F:actin filament binding"/>
    <property type="evidence" value="ECO:0007669"/>
    <property type="project" value="TreeGrafter"/>
</dbReference>
<feature type="compositionally biased region" description="Low complexity" evidence="7">
    <location>
        <begin position="573"/>
        <end position="587"/>
    </location>
</feature>
<evidence type="ECO:0000256" key="1">
    <source>
        <dbReference type="ARBA" id="ARBA00022741"/>
    </source>
</evidence>
<dbReference type="PANTHER" id="PTHR13140">
    <property type="entry name" value="MYOSIN"/>
    <property type="match status" value="1"/>
</dbReference>
<dbReference type="SMART" id="SM00242">
    <property type="entry name" value="MYSc"/>
    <property type="match status" value="1"/>
</dbReference>
<dbReference type="WBParaSite" id="PSAMB.scaffold5843size10765.g27407.t1">
    <property type="protein sequence ID" value="PSAMB.scaffold5843size10765.g27407.t1"/>
    <property type="gene ID" value="PSAMB.scaffold5843size10765.g27407"/>
</dbReference>
<feature type="compositionally biased region" description="Polar residues" evidence="7">
    <location>
        <begin position="178"/>
        <end position="193"/>
    </location>
</feature>
<feature type="binding site" evidence="6">
    <location>
        <begin position="311"/>
        <end position="318"/>
    </location>
    <ligand>
        <name>ATP</name>
        <dbReference type="ChEBI" id="CHEBI:30616"/>
    </ligand>
</feature>
<dbReference type="Pfam" id="PF00063">
    <property type="entry name" value="Myosin_head"/>
    <property type="match status" value="1"/>
</dbReference>
<proteinExistence type="inferred from homology"/>
<dbReference type="GO" id="GO:0005737">
    <property type="term" value="C:cytoplasm"/>
    <property type="evidence" value="ECO:0007669"/>
    <property type="project" value="TreeGrafter"/>
</dbReference>
<dbReference type="PROSITE" id="PS51456">
    <property type="entry name" value="MYOSIN_MOTOR"/>
    <property type="match status" value="1"/>
</dbReference>
<dbReference type="PANTHER" id="PTHR13140:SF498">
    <property type="entry name" value="DACHS, ISOFORM E"/>
    <property type="match status" value="1"/>
</dbReference>
<dbReference type="GO" id="GO:0005524">
    <property type="term" value="F:ATP binding"/>
    <property type="evidence" value="ECO:0007669"/>
    <property type="project" value="UniProtKB-UniRule"/>
</dbReference>
<reference evidence="10" key="1">
    <citation type="submission" date="2022-11" db="UniProtKB">
        <authorList>
            <consortium name="WormBaseParasite"/>
        </authorList>
    </citation>
    <scope>IDENTIFICATION</scope>
</reference>
<evidence type="ECO:0000256" key="2">
    <source>
        <dbReference type="ARBA" id="ARBA00022840"/>
    </source>
</evidence>
<evidence type="ECO:0000259" key="8">
    <source>
        <dbReference type="PROSITE" id="PS51456"/>
    </source>
</evidence>
<evidence type="ECO:0000313" key="9">
    <source>
        <dbReference type="Proteomes" id="UP000887566"/>
    </source>
</evidence>
<dbReference type="AlphaFoldDB" id="A0A914X0G8"/>
<evidence type="ECO:0000313" key="10">
    <source>
        <dbReference type="WBParaSite" id="PSAMB.scaffold5843size10765.g27407.t1"/>
    </source>
</evidence>
<keyword evidence="5 6" id="KW-0009">Actin-binding</keyword>
<comment type="similarity">
    <text evidence="6">Belongs to the TRAFAC class myosin-kinesin ATPase superfamily. Myosin family.</text>
</comment>
<keyword evidence="1 6" id="KW-0547">Nucleotide-binding</keyword>
<keyword evidence="3 6" id="KW-0518">Myosin</keyword>
<dbReference type="InterPro" id="IPR001609">
    <property type="entry name" value="Myosin_head_motor_dom-like"/>
</dbReference>
<dbReference type="PROSITE" id="PS00675">
    <property type="entry name" value="SIGMA54_INTERACT_1"/>
    <property type="match status" value="1"/>
</dbReference>
<dbReference type="Gene3D" id="1.20.120.720">
    <property type="entry name" value="Myosin VI head, motor domain, U50 subdomain"/>
    <property type="match status" value="1"/>
</dbReference>
<dbReference type="Gene3D" id="3.40.850.10">
    <property type="entry name" value="Kinesin motor domain"/>
    <property type="match status" value="1"/>
</dbReference>
<dbReference type="InterPro" id="IPR036961">
    <property type="entry name" value="Kinesin_motor_dom_sf"/>
</dbReference>
<evidence type="ECO:0000256" key="5">
    <source>
        <dbReference type="ARBA" id="ARBA00023203"/>
    </source>
</evidence>
<dbReference type="Proteomes" id="UP000887566">
    <property type="component" value="Unplaced"/>
</dbReference>
<evidence type="ECO:0000256" key="7">
    <source>
        <dbReference type="SAM" id="MobiDB-lite"/>
    </source>
</evidence>
<keyword evidence="4 6" id="KW-0505">Motor protein</keyword>
<comment type="caution">
    <text evidence="6">Lacks conserved residue(s) required for the propagation of feature annotation.</text>
</comment>
<dbReference type="GO" id="GO:0003774">
    <property type="term" value="F:cytoskeletal motor activity"/>
    <property type="evidence" value="ECO:0007669"/>
    <property type="project" value="UniProtKB-UniRule"/>
</dbReference>
<sequence>MAFRPVIPRDRRTSYNNSVCSDIHSTTSHEVTDLRQQIRHLTEELQYLRTNLRDDHHTLPPGNLARTHFRHSVTSLPNMGGRPDMKHATSFPSIVEEAGMDVAPALPPRTYRGPPKPLRTFEEFSPLAEQFHPQHAPFLPPKSSRVLEKQQQVQQHQLVQNAVVRRFPAIPPPPPINTRANSSWDASSNQASPISDRPFRRTNSARPREMGSAPPHLSTQLIMPPKELWTVTGNLSALREPVTAGSIAKELETSFKKGICWFELGPLKLFVNPFNDLAENQTSSYRSIMKLTKDLHSGFNDVGSQSVVFCGESGSGKSYLCQQLIKQLCMEFGAADSDLLKTRTATMTVLRGLGSAATVDNMHASKIGFWYEYQIIDGVCSRVKINCCFTDMSRLATRGDGHAFDIFYEMLTGLSAEEKIKFHLGGMDATKLRYLKEPSSTVDGRRRFEAWKSALYTLGIPFSDVMRVLAACLLLGNVHFIDAEGDDVELEGQHELESVAALLGLSALSLYKALTKRTKQANGHKVKTTLSAESANRGRDELATSLYQRCVSAIARRANSIQTPSQPKVCHNGNGSSGISSSDGESS</sequence>
<dbReference type="InterPro" id="IPR025662">
    <property type="entry name" value="Sigma_54_int_dom_ATP-bd_1"/>
</dbReference>
<name>A0A914X0G8_9BILA</name>